<protein>
    <submittedName>
        <fullName evidence="2">Major latex</fullName>
    </submittedName>
</protein>
<dbReference type="SUPFAM" id="SSF55961">
    <property type="entry name" value="Bet v1-like"/>
    <property type="match status" value="1"/>
</dbReference>
<evidence type="ECO:0000313" key="2">
    <source>
        <dbReference type="EMBL" id="KAK1380764.1"/>
    </source>
</evidence>
<keyword evidence="3" id="KW-1185">Reference proteome</keyword>
<comment type="caution">
    <text evidence="2">The sequence shown here is derived from an EMBL/GenBank/DDBJ whole genome shotgun (WGS) entry which is preliminary data.</text>
</comment>
<evidence type="ECO:0000313" key="3">
    <source>
        <dbReference type="Proteomes" id="UP001237642"/>
    </source>
</evidence>
<evidence type="ECO:0000259" key="1">
    <source>
        <dbReference type="SMART" id="SM01037"/>
    </source>
</evidence>
<proteinExistence type="predicted"/>
<dbReference type="GO" id="GO:0006952">
    <property type="term" value="P:defense response"/>
    <property type="evidence" value="ECO:0007669"/>
    <property type="project" value="InterPro"/>
</dbReference>
<reference evidence="2" key="1">
    <citation type="submission" date="2023-02" db="EMBL/GenBank/DDBJ databases">
        <title>Genome of toxic invasive species Heracleum sosnowskyi carries increased number of genes despite the absence of recent whole-genome duplications.</title>
        <authorList>
            <person name="Schelkunov M."/>
            <person name="Shtratnikova V."/>
            <person name="Makarenko M."/>
            <person name="Klepikova A."/>
            <person name="Omelchenko D."/>
            <person name="Novikova G."/>
            <person name="Obukhova E."/>
            <person name="Bogdanov V."/>
            <person name="Penin A."/>
            <person name="Logacheva M."/>
        </authorList>
    </citation>
    <scope>NUCLEOTIDE SEQUENCE</scope>
    <source>
        <strain evidence="2">Hsosn_3</strain>
        <tissue evidence="2">Leaf</tissue>
    </source>
</reference>
<sequence length="112" mass="12752">MPAFLVVMSPHVQNCELHDGELGAVGSIVVIWNYMIDGKAKVAKDLIEVIDDEKKLIIWKVIEGDLVELYNSFKITAHVETEKPHEDVEDPHTLMDFFISVTKDIESHHLQN</sequence>
<dbReference type="Proteomes" id="UP001237642">
    <property type="component" value="Unassembled WGS sequence"/>
</dbReference>
<dbReference type="EMBL" id="JAUIZM010000006">
    <property type="protein sequence ID" value="KAK1380764.1"/>
    <property type="molecule type" value="Genomic_DNA"/>
</dbReference>
<dbReference type="SMART" id="SM01037">
    <property type="entry name" value="Bet_v_1"/>
    <property type="match status" value="1"/>
</dbReference>
<dbReference type="PANTHER" id="PTHR31907">
    <property type="entry name" value="MLP-LIKE PROTEIN 423"/>
    <property type="match status" value="1"/>
</dbReference>
<feature type="domain" description="Bet v I/Major latex protein" evidence="1">
    <location>
        <begin position="1"/>
        <end position="112"/>
    </location>
</feature>
<name>A0AAD8MQ71_9APIA</name>
<accession>A0AAD8MQ71</accession>
<dbReference type="InterPro" id="IPR000916">
    <property type="entry name" value="Bet_v_I/MLP"/>
</dbReference>
<reference evidence="2" key="2">
    <citation type="submission" date="2023-05" db="EMBL/GenBank/DDBJ databases">
        <authorList>
            <person name="Schelkunov M.I."/>
        </authorList>
    </citation>
    <scope>NUCLEOTIDE SEQUENCE</scope>
    <source>
        <strain evidence="2">Hsosn_3</strain>
        <tissue evidence="2">Leaf</tissue>
    </source>
</reference>
<dbReference type="InterPro" id="IPR051761">
    <property type="entry name" value="MLP-like_ligand-binding"/>
</dbReference>
<dbReference type="InterPro" id="IPR023393">
    <property type="entry name" value="START-like_dom_sf"/>
</dbReference>
<dbReference type="Pfam" id="PF00407">
    <property type="entry name" value="Bet_v_1"/>
    <property type="match status" value="1"/>
</dbReference>
<dbReference type="Gene3D" id="3.30.530.20">
    <property type="match status" value="1"/>
</dbReference>
<organism evidence="2 3">
    <name type="scientific">Heracleum sosnowskyi</name>
    <dbReference type="NCBI Taxonomy" id="360622"/>
    <lineage>
        <taxon>Eukaryota</taxon>
        <taxon>Viridiplantae</taxon>
        <taxon>Streptophyta</taxon>
        <taxon>Embryophyta</taxon>
        <taxon>Tracheophyta</taxon>
        <taxon>Spermatophyta</taxon>
        <taxon>Magnoliopsida</taxon>
        <taxon>eudicotyledons</taxon>
        <taxon>Gunneridae</taxon>
        <taxon>Pentapetalae</taxon>
        <taxon>asterids</taxon>
        <taxon>campanulids</taxon>
        <taxon>Apiales</taxon>
        <taxon>Apiaceae</taxon>
        <taxon>Apioideae</taxon>
        <taxon>apioid superclade</taxon>
        <taxon>Tordylieae</taxon>
        <taxon>Tordyliinae</taxon>
        <taxon>Heracleum</taxon>
    </lineage>
</organism>
<dbReference type="AlphaFoldDB" id="A0AAD8MQ71"/>
<gene>
    <name evidence="2" type="ORF">POM88_027508</name>
</gene>